<keyword evidence="2" id="KW-0732">Signal</keyword>
<proteinExistence type="predicted"/>
<evidence type="ECO:0000313" key="7">
    <source>
        <dbReference type="EMBL" id="KAA6333767.1"/>
    </source>
</evidence>
<evidence type="ECO:0000256" key="4">
    <source>
        <dbReference type="ARBA" id="ARBA00023237"/>
    </source>
</evidence>
<dbReference type="Pfam" id="PF07980">
    <property type="entry name" value="SusD_RagB"/>
    <property type="match status" value="1"/>
</dbReference>
<organism evidence="7">
    <name type="scientific">termite gut metagenome</name>
    <dbReference type="NCBI Taxonomy" id="433724"/>
    <lineage>
        <taxon>unclassified sequences</taxon>
        <taxon>metagenomes</taxon>
        <taxon>organismal metagenomes</taxon>
    </lineage>
</organism>
<keyword evidence="4" id="KW-0998">Cell outer membrane</keyword>
<evidence type="ECO:0000256" key="1">
    <source>
        <dbReference type="ARBA" id="ARBA00004442"/>
    </source>
</evidence>
<accession>A0A5J4RIP7</accession>
<gene>
    <name evidence="7" type="ORF">EZS27_017856</name>
</gene>
<dbReference type="CDD" id="cd08977">
    <property type="entry name" value="SusD"/>
    <property type="match status" value="1"/>
</dbReference>
<dbReference type="EMBL" id="SNRY01001074">
    <property type="protein sequence ID" value="KAA6333767.1"/>
    <property type="molecule type" value="Genomic_DNA"/>
</dbReference>
<dbReference type="InterPro" id="IPR033985">
    <property type="entry name" value="SusD-like_N"/>
</dbReference>
<comment type="subcellular location">
    <subcellularLocation>
        <location evidence="1">Cell outer membrane</location>
    </subcellularLocation>
</comment>
<dbReference type="InterPro" id="IPR011990">
    <property type="entry name" value="TPR-like_helical_dom_sf"/>
</dbReference>
<name>A0A5J4RIP7_9ZZZZ</name>
<feature type="domain" description="SusD-like N-terminal" evidence="6">
    <location>
        <begin position="108"/>
        <end position="234"/>
    </location>
</feature>
<feature type="domain" description="RagB/SusD" evidence="5">
    <location>
        <begin position="322"/>
        <end position="511"/>
    </location>
</feature>
<protein>
    <submittedName>
        <fullName evidence="7">RagB/SusD family nutrient uptake outer membrane protein</fullName>
    </submittedName>
</protein>
<keyword evidence="3" id="KW-0472">Membrane</keyword>
<dbReference type="AlphaFoldDB" id="A0A5J4RIP7"/>
<dbReference type="Gene3D" id="1.25.40.390">
    <property type="match status" value="1"/>
</dbReference>
<dbReference type="SUPFAM" id="SSF48452">
    <property type="entry name" value="TPR-like"/>
    <property type="match status" value="1"/>
</dbReference>
<sequence length="525" mass="59462">MPAFFAKINNLGETTDNHLLLLVGILFFTTSCVDLEQHPEDSIVLNNYFHTESDAIGAVSGIYGILVHSTENTPLYGDQILYLNDLAADYMITGSNSNSPETRAIAPVSYDASNFEVRCTWGQIYKGISRANIAIDNIPNVNASDEIKQRLINEAKFLRALLYFNAIQFWGEVPLVLHGEYEDSDLNRTSIDKVYAQIINDLEDAEHLPLSYSGNDIGRATGSGATALLARVYLVREDWTNAIKYAKKVIDSGKYELFENYYDAFDPAKKNGKEHIFSAQYAYGQAGGSSGNASAHCTWSTYFNGQESVLIVSDVALFYDVFPDNDQRKKGSYAKQLYNPATESLYEFEKPRFRKFIDTTVVLSSVYASAINTDIIRYADVWFTLAEALNEQGGPDTKYEGISAYDAINEIRRRAFREGKYSIDPANPAPASHDFAGLTKEEFREKFRQERYFEFVTEQTRWFDLVRWKILIKSIKRIPAKSAVSLRNYRFPIPQSERGLNPEGLWQNWGYDGATVENPYNSTYE</sequence>
<evidence type="ECO:0000256" key="3">
    <source>
        <dbReference type="ARBA" id="ARBA00023136"/>
    </source>
</evidence>
<dbReference type="PROSITE" id="PS51257">
    <property type="entry name" value="PROKAR_LIPOPROTEIN"/>
    <property type="match status" value="1"/>
</dbReference>
<dbReference type="GO" id="GO:0009279">
    <property type="term" value="C:cell outer membrane"/>
    <property type="evidence" value="ECO:0007669"/>
    <property type="project" value="UniProtKB-SubCell"/>
</dbReference>
<dbReference type="Pfam" id="PF14322">
    <property type="entry name" value="SusD-like_3"/>
    <property type="match status" value="1"/>
</dbReference>
<comment type="caution">
    <text evidence="7">The sequence shown here is derived from an EMBL/GenBank/DDBJ whole genome shotgun (WGS) entry which is preliminary data.</text>
</comment>
<reference evidence="7" key="1">
    <citation type="submission" date="2019-03" db="EMBL/GenBank/DDBJ databases">
        <title>Single cell metagenomics reveals metabolic interactions within the superorganism composed of flagellate Streblomastix strix and complex community of Bacteroidetes bacteria on its surface.</title>
        <authorList>
            <person name="Treitli S.C."/>
            <person name="Kolisko M."/>
            <person name="Husnik F."/>
            <person name="Keeling P."/>
            <person name="Hampl V."/>
        </authorList>
    </citation>
    <scope>NUCLEOTIDE SEQUENCE</scope>
    <source>
        <strain evidence="7">STM</strain>
    </source>
</reference>
<evidence type="ECO:0000256" key="2">
    <source>
        <dbReference type="ARBA" id="ARBA00022729"/>
    </source>
</evidence>
<dbReference type="InterPro" id="IPR012944">
    <property type="entry name" value="SusD_RagB_dom"/>
</dbReference>
<evidence type="ECO:0000259" key="6">
    <source>
        <dbReference type="Pfam" id="PF14322"/>
    </source>
</evidence>
<evidence type="ECO:0000259" key="5">
    <source>
        <dbReference type="Pfam" id="PF07980"/>
    </source>
</evidence>